<dbReference type="GO" id="GO:0000166">
    <property type="term" value="F:nucleotide binding"/>
    <property type="evidence" value="ECO:0007669"/>
    <property type="project" value="InterPro"/>
</dbReference>
<evidence type="ECO:0000256" key="3">
    <source>
        <dbReference type="ARBA" id="ARBA00022695"/>
    </source>
</evidence>
<accession>Q4RBU4</accession>
<dbReference type="InterPro" id="IPR030559">
    <property type="entry name" value="PolZ_Rev3"/>
</dbReference>
<dbReference type="OrthoDB" id="8812943at2759"/>
<dbReference type="GO" id="GO:0003677">
    <property type="term" value="F:DNA binding"/>
    <property type="evidence" value="ECO:0007669"/>
    <property type="project" value="InterPro"/>
</dbReference>
<feature type="non-terminal residue" evidence="6">
    <location>
        <position position="83"/>
    </location>
</feature>
<dbReference type="KEGG" id="tng:GSTEN00036859G001"/>
<dbReference type="GO" id="GO:0000724">
    <property type="term" value="P:double-strand break repair via homologous recombination"/>
    <property type="evidence" value="ECO:0007669"/>
    <property type="project" value="TreeGrafter"/>
</dbReference>
<dbReference type="GO" id="GO:0005634">
    <property type="term" value="C:nucleus"/>
    <property type="evidence" value="ECO:0007669"/>
    <property type="project" value="TreeGrafter"/>
</dbReference>
<keyword evidence="4" id="KW-0239">DNA-directed DNA polymerase</keyword>
<dbReference type="EC" id="2.7.7.7" evidence="1"/>
<evidence type="ECO:0000259" key="5">
    <source>
        <dbReference type="Pfam" id="PF00136"/>
    </source>
</evidence>
<dbReference type="InterPro" id="IPR042087">
    <property type="entry name" value="DNA_pol_B_thumb"/>
</dbReference>
<dbReference type="Gene3D" id="1.10.132.60">
    <property type="entry name" value="DNA polymerase family B, C-terminal domain"/>
    <property type="match status" value="1"/>
</dbReference>
<dbReference type="GO" id="GO:0016035">
    <property type="term" value="C:zeta DNA polymerase complex"/>
    <property type="evidence" value="ECO:0007669"/>
    <property type="project" value="InterPro"/>
</dbReference>
<dbReference type="SUPFAM" id="SSF56672">
    <property type="entry name" value="DNA/RNA polymerases"/>
    <property type="match status" value="1"/>
</dbReference>
<dbReference type="PANTHER" id="PTHR45812:SF1">
    <property type="entry name" value="DNA POLYMERASE ZETA CATALYTIC SUBUNIT"/>
    <property type="match status" value="1"/>
</dbReference>
<reference evidence="6" key="2">
    <citation type="submission" date="2004-02" db="EMBL/GenBank/DDBJ databases">
        <authorList>
            <consortium name="Genoscope"/>
            <consortium name="Whitehead Institute Centre for Genome Research"/>
        </authorList>
    </citation>
    <scope>NUCLEOTIDE SEQUENCE</scope>
</reference>
<dbReference type="InterPro" id="IPR043502">
    <property type="entry name" value="DNA/RNA_pol_sf"/>
</dbReference>
<organism evidence="6">
    <name type="scientific">Tetraodon nigroviridis</name>
    <name type="common">Spotted green pufferfish</name>
    <name type="synonym">Chelonodon nigroviridis</name>
    <dbReference type="NCBI Taxonomy" id="99883"/>
    <lineage>
        <taxon>Eukaryota</taxon>
        <taxon>Metazoa</taxon>
        <taxon>Chordata</taxon>
        <taxon>Craniata</taxon>
        <taxon>Vertebrata</taxon>
        <taxon>Euteleostomi</taxon>
        <taxon>Actinopterygii</taxon>
        <taxon>Neopterygii</taxon>
        <taxon>Teleostei</taxon>
        <taxon>Neoteleostei</taxon>
        <taxon>Acanthomorphata</taxon>
        <taxon>Eupercaria</taxon>
        <taxon>Tetraodontiformes</taxon>
        <taxon>Tetradontoidea</taxon>
        <taxon>Tetraodontidae</taxon>
        <taxon>Tetraodon</taxon>
    </lineage>
</organism>
<evidence type="ECO:0000313" key="6">
    <source>
        <dbReference type="EMBL" id="CAG14139.1"/>
    </source>
</evidence>
<gene>
    <name evidence="6" type="ORF">GSTENG00036859001</name>
</gene>
<name>Q4RBU4_TETNG</name>
<feature type="domain" description="DNA-directed DNA polymerase family B multifunctional" evidence="5">
    <location>
        <begin position="3"/>
        <end position="70"/>
    </location>
</feature>
<evidence type="ECO:0000256" key="2">
    <source>
        <dbReference type="ARBA" id="ARBA00022679"/>
    </source>
</evidence>
<keyword evidence="3" id="KW-0548">Nucleotidyltransferase</keyword>
<evidence type="ECO:0000256" key="4">
    <source>
        <dbReference type="ARBA" id="ARBA00022932"/>
    </source>
</evidence>
<sequence>RRMMAYDRRSEPRVGERVPYVIVCGTPGVALIQLVRRPMEVLQDAALRLNATYYLTKQILPPLGRMFQLIGVDVFSWYKELPR</sequence>
<feature type="non-terminal residue" evidence="6">
    <location>
        <position position="1"/>
    </location>
</feature>
<dbReference type="InterPro" id="IPR006134">
    <property type="entry name" value="DNA-dir_DNA_pol_B_multi_dom"/>
</dbReference>
<evidence type="ECO:0000256" key="1">
    <source>
        <dbReference type="ARBA" id="ARBA00012417"/>
    </source>
</evidence>
<keyword evidence="2" id="KW-0808">Transferase</keyword>
<protein>
    <recommendedName>
        <fullName evidence="1">DNA-directed DNA polymerase</fullName>
        <ecNumber evidence="1">2.7.7.7</ecNumber>
    </recommendedName>
</protein>
<dbReference type="Pfam" id="PF00136">
    <property type="entry name" value="DNA_pol_B"/>
    <property type="match status" value="1"/>
</dbReference>
<dbReference type="AlphaFoldDB" id="Q4RBU4"/>
<proteinExistence type="predicted"/>
<dbReference type="GO" id="GO:0003887">
    <property type="term" value="F:DNA-directed DNA polymerase activity"/>
    <property type="evidence" value="ECO:0007669"/>
    <property type="project" value="UniProtKB-KW"/>
</dbReference>
<reference evidence="6" key="1">
    <citation type="journal article" date="2004" name="Nature">
        <title>Genome duplication in the teleost fish Tetraodon nigroviridis reveals the early vertebrate proto-karyotype.</title>
        <authorList>
            <person name="Jaillon O."/>
            <person name="Aury J.-M."/>
            <person name="Brunet F."/>
            <person name="Petit J.-L."/>
            <person name="Stange-Thomann N."/>
            <person name="Mauceli E."/>
            <person name="Bouneau L."/>
            <person name="Fischer C."/>
            <person name="Ozouf-Costaz C."/>
            <person name="Bernot A."/>
            <person name="Nicaud S."/>
            <person name="Jaffe D."/>
            <person name="Fisher S."/>
            <person name="Lutfalla G."/>
            <person name="Dossat C."/>
            <person name="Segurens B."/>
            <person name="Dasilva C."/>
            <person name="Salanoubat M."/>
            <person name="Levy M."/>
            <person name="Boudet N."/>
            <person name="Castellano S."/>
            <person name="Anthouard V."/>
            <person name="Jubin C."/>
            <person name="Castelli V."/>
            <person name="Katinka M."/>
            <person name="Vacherie B."/>
            <person name="Biemont C."/>
            <person name="Skalli Z."/>
            <person name="Cattolico L."/>
            <person name="Poulain J."/>
            <person name="De Berardinis V."/>
            <person name="Cruaud C."/>
            <person name="Duprat S."/>
            <person name="Brottier P."/>
            <person name="Coutanceau J.-P."/>
            <person name="Gouzy J."/>
            <person name="Parra G."/>
            <person name="Lardier G."/>
            <person name="Chapple C."/>
            <person name="McKernan K.J."/>
            <person name="McEwan P."/>
            <person name="Bosak S."/>
            <person name="Kellis M."/>
            <person name="Volff J.-N."/>
            <person name="Guigo R."/>
            <person name="Zody M.C."/>
            <person name="Mesirov J."/>
            <person name="Lindblad-Toh K."/>
            <person name="Birren B."/>
            <person name="Nusbaum C."/>
            <person name="Kahn D."/>
            <person name="Robinson-Rechavi M."/>
            <person name="Laudet V."/>
            <person name="Schachter V."/>
            <person name="Quetier F."/>
            <person name="Saurin W."/>
            <person name="Scarpelli C."/>
            <person name="Wincker P."/>
            <person name="Lander E.S."/>
            <person name="Weissenbach J."/>
            <person name="Roest Crollius H."/>
        </authorList>
    </citation>
    <scope>NUCLEOTIDE SEQUENCE [LARGE SCALE GENOMIC DNA]</scope>
</reference>
<dbReference type="GO" id="GO:0042276">
    <property type="term" value="P:error-prone translesion synthesis"/>
    <property type="evidence" value="ECO:0007669"/>
    <property type="project" value="TreeGrafter"/>
</dbReference>
<comment type="caution">
    <text evidence="6">The sequence shown here is derived from an EMBL/GenBank/DDBJ whole genome shotgun (WGS) entry which is preliminary data.</text>
</comment>
<dbReference type="PANTHER" id="PTHR45812">
    <property type="entry name" value="DNA POLYMERASE ZETA CATALYTIC SUBUNIT"/>
    <property type="match status" value="1"/>
</dbReference>
<dbReference type="EMBL" id="CAAE01020608">
    <property type="protein sequence ID" value="CAG14139.1"/>
    <property type="molecule type" value="Genomic_DNA"/>
</dbReference>